<dbReference type="RefSeq" id="WP_206658258.1">
    <property type="nucleotide sequence ID" value="NZ_CP071182.1"/>
</dbReference>
<dbReference type="InterPro" id="IPR050509">
    <property type="entry name" value="CoA-transferase_III"/>
</dbReference>
<feature type="region of interest" description="Disordered" evidence="1">
    <location>
        <begin position="347"/>
        <end position="368"/>
    </location>
</feature>
<evidence type="ECO:0000256" key="1">
    <source>
        <dbReference type="SAM" id="MobiDB-lite"/>
    </source>
</evidence>
<reference evidence="2 3" key="1">
    <citation type="submission" date="2021-02" db="EMBL/GenBank/DDBJ databases">
        <title>Alicyclobacillus curvatus sp. nov. and Alicyclobacillus mengziensis sp. nov., two acidophilic bacteria isolated from acid mine drainage.</title>
        <authorList>
            <person name="Huang Y."/>
        </authorList>
    </citation>
    <scope>NUCLEOTIDE SEQUENCE [LARGE SCALE GENOMIC DNA]</scope>
    <source>
        <strain evidence="2 3">S30H14</strain>
    </source>
</reference>
<accession>A0A9X7W1B2</accession>
<dbReference type="PANTHER" id="PTHR48228:SF5">
    <property type="entry name" value="ALPHA-METHYLACYL-COA RACEMASE"/>
    <property type="match status" value="1"/>
</dbReference>
<dbReference type="PANTHER" id="PTHR48228">
    <property type="entry name" value="SUCCINYL-COA--D-CITRAMALATE COA-TRANSFERASE"/>
    <property type="match status" value="1"/>
</dbReference>
<dbReference type="Gene3D" id="3.30.1540.10">
    <property type="entry name" value="formyl-coa transferase, domain 3"/>
    <property type="match status" value="1"/>
</dbReference>
<organism evidence="2 3">
    <name type="scientific">Alicyclobacillus mengziensis</name>
    <dbReference type="NCBI Taxonomy" id="2931921"/>
    <lineage>
        <taxon>Bacteria</taxon>
        <taxon>Bacillati</taxon>
        <taxon>Bacillota</taxon>
        <taxon>Bacilli</taxon>
        <taxon>Bacillales</taxon>
        <taxon>Alicyclobacillaceae</taxon>
        <taxon>Alicyclobacillus</taxon>
    </lineage>
</organism>
<dbReference type="EMBL" id="CP071182">
    <property type="protein sequence ID" value="QSO48943.1"/>
    <property type="molecule type" value="Genomic_DNA"/>
</dbReference>
<proteinExistence type="predicted"/>
<dbReference type="InterPro" id="IPR044855">
    <property type="entry name" value="CoA-Trfase_III_dom3_sf"/>
</dbReference>
<dbReference type="Gene3D" id="3.40.50.10540">
    <property type="entry name" value="Crotonobetainyl-coa:carnitine coa-transferase, domain 1"/>
    <property type="match status" value="1"/>
</dbReference>
<dbReference type="KEGG" id="afx:JZ786_08390"/>
<dbReference type="Proteomes" id="UP000663505">
    <property type="component" value="Chromosome"/>
</dbReference>
<keyword evidence="2" id="KW-0808">Transferase</keyword>
<keyword evidence="3" id="KW-1185">Reference proteome</keyword>
<evidence type="ECO:0000313" key="3">
    <source>
        <dbReference type="Proteomes" id="UP000663505"/>
    </source>
</evidence>
<evidence type="ECO:0000313" key="2">
    <source>
        <dbReference type="EMBL" id="QSO48943.1"/>
    </source>
</evidence>
<dbReference type="InterPro" id="IPR023606">
    <property type="entry name" value="CoA-Trfase_III_dom_1_sf"/>
</dbReference>
<dbReference type="InterPro" id="IPR003673">
    <property type="entry name" value="CoA-Trfase_fam_III"/>
</dbReference>
<name>A0A9X7W1B2_9BACL</name>
<protein>
    <submittedName>
        <fullName evidence="2">CoA transferase</fullName>
    </submittedName>
</protein>
<gene>
    <name evidence="2" type="ORF">JZ786_08390</name>
</gene>
<dbReference type="AlphaFoldDB" id="A0A9X7W1B2"/>
<dbReference type="SUPFAM" id="SSF89796">
    <property type="entry name" value="CoA-transferase family III (CaiB/BaiF)"/>
    <property type="match status" value="1"/>
</dbReference>
<sequence length="368" mass="40189">MLSHIRVIDFTRLLPGPYATLRLADLGAQVLKIEEPSGDPARYVSGDIGISGFGPVFLANNRNKRSHVLDLKTTEGREMAWALASTADVVIESFRPGVADSLGIGYTQLREVRPDIVYCSLTGYGQSGPLSEFGGHDLNYMARSGVQSLITDTEGKPVIPGMQFADFIGGIVASEAILAALVERDKTGRGTCLDMSMTHALIGLLTNQALLLGKGVEDGIGVLSGKVVCYHLYPTKDQRSVSIAALEPKFWQSFCRFFDRPDWISRQMSLAEPENPTFREVEELFRKYSFAEWVDISEKLDACIAPVLSPTEALASKLAVSHGAVFTIDSEEWGPLLQVRTHAGGFVSMKSPDDAPPKLGDKQKPRRK</sequence>
<dbReference type="Pfam" id="PF02515">
    <property type="entry name" value="CoA_transf_3"/>
    <property type="match status" value="1"/>
</dbReference>
<feature type="compositionally biased region" description="Basic and acidic residues" evidence="1">
    <location>
        <begin position="351"/>
        <end position="368"/>
    </location>
</feature>
<dbReference type="GO" id="GO:0016740">
    <property type="term" value="F:transferase activity"/>
    <property type="evidence" value="ECO:0007669"/>
    <property type="project" value="UniProtKB-KW"/>
</dbReference>